<name>A0ABQ0CBG4_9PROT</name>
<dbReference type="Gene3D" id="3.40.50.150">
    <property type="entry name" value="Vaccinia Virus protein VP39"/>
    <property type="match status" value="1"/>
</dbReference>
<evidence type="ECO:0000313" key="1">
    <source>
        <dbReference type="EMBL" id="GAB0058233.1"/>
    </source>
</evidence>
<gene>
    <name evidence="1" type="ORF">SIID45300_02579</name>
</gene>
<dbReference type="SUPFAM" id="SSF53335">
    <property type="entry name" value="S-adenosyl-L-methionine-dependent methyltransferases"/>
    <property type="match status" value="1"/>
</dbReference>
<sequence>MNCPICDHTSGHTRHTPREMMYGLREPFHYWCCGQCRMLWIDPIPDDLGRYYGQGYYSQQPPPEKNSTPLLSWLKRERARHHLGERTPFGALMARLGRQPNHFRWLKPFGVSFSSAILDLGCGTGGLLLKLQREGFSNLLGADPFLPETIRHPSGVTILAEPLERIEGHFDLIMLHHVLEHMPDQHATMARLRARLNPGGGLLIRIPVAQSYAHRRYGVHWMAWDAPRHLHLHTVTSLHHLARRHGFTIFAHHHDARPENLLGCEFHQRDIPHAEWARHTHPPATLAAFRSLTDRLNATLDGDTACFYLRVA</sequence>
<evidence type="ECO:0008006" key="3">
    <source>
        <dbReference type="Google" id="ProtNLM"/>
    </source>
</evidence>
<accession>A0ABQ0CBG4</accession>
<dbReference type="EMBL" id="BAAFGK010000004">
    <property type="protein sequence ID" value="GAB0058233.1"/>
    <property type="molecule type" value="Genomic_DNA"/>
</dbReference>
<dbReference type="PANTHER" id="PTHR43861">
    <property type="entry name" value="TRANS-ACONITATE 2-METHYLTRANSFERASE-RELATED"/>
    <property type="match status" value="1"/>
</dbReference>
<keyword evidence="2" id="KW-1185">Reference proteome</keyword>
<reference evidence="1 2" key="1">
    <citation type="submission" date="2024-05" db="EMBL/GenBank/DDBJ databases">
        <authorList>
            <consortium name="Candidatus Magnetaquicoccaceae bacterium FCR-1 genome sequencing consortium"/>
            <person name="Shimoshige H."/>
            <person name="Shimamura S."/>
            <person name="Taoka A."/>
            <person name="Kobayashi H."/>
            <person name="Maekawa T."/>
        </authorList>
    </citation>
    <scope>NUCLEOTIDE SEQUENCE [LARGE SCALE GENOMIC DNA]</scope>
    <source>
        <strain evidence="1 2">FCR-1</strain>
    </source>
</reference>
<dbReference type="InterPro" id="IPR029063">
    <property type="entry name" value="SAM-dependent_MTases_sf"/>
</dbReference>
<proteinExistence type="predicted"/>
<dbReference type="RefSeq" id="WP_420905913.1">
    <property type="nucleotide sequence ID" value="NZ_BAAFGK010000004.1"/>
</dbReference>
<reference evidence="1 2" key="2">
    <citation type="submission" date="2024-09" db="EMBL/GenBank/DDBJ databases">
        <title>Draft genome sequence of Candidatus Magnetaquicoccaceae bacterium FCR-1.</title>
        <authorList>
            <person name="Shimoshige H."/>
            <person name="Shimamura S."/>
            <person name="Taoka A."/>
            <person name="Kobayashi H."/>
            <person name="Maekawa T."/>
        </authorList>
    </citation>
    <scope>NUCLEOTIDE SEQUENCE [LARGE SCALE GENOMIC DNA]</scope>
    <source>
        <strain evidence="1 2">FCR-1</strain>
    </source>
</reference>
<dbReference type="Proteomes" id="UP001628193">
    <property type="component" value="Unassembled WGS sequence"/>
</dbReference>
<dbReference type="Pfam" id="PF13489">
    <property type="entry name" value="Methyltransf_23"/>
    <property type="match status" value="1"/>
</dbReference>
<evidence type="ECO:0000313" key="2">
    <source>
        <dbReference type="Proteomes" id="UP001628193"/>
    </source>
</evidence>
<organism evidence="1 2">
    <name type="scientific">Candidatus Magnetaquiglobus chichijimensis</name>
    <dbReference type="NCBI Taxonomy" id="3141448"/>
    <lineage>
        <taxon>Bacteria</taxon>
        <taxon>Pseudomonadati</taxon>
        <taxon>Pseudomonadota</taxon>
        <taxon>Magnetococcia</taxon>
        <taxon>Magnetococcales</taxon>
        <taxon>Candidatus Magnetaquicoccaceae</taxon>
        <taxon>Candidatus Magnetaquiglobus</taxon>
    </lineage>
</organism>
<comment type="caution">
    <text evidence="1">The sequence shown here is derived from an EMBL/GenBank/DDBJ whole genome shotgun (WGS) entry which is preliminary data.</text>
</comment>
<protein>
    <recommendedName>
        <fullName evidence="3">Class I SAM-dependent methyltransferase</fullName>
    </recommendedName>
</protein>